<comment type="similarity">
    <text evidence="2 9">Belongs to the FKBP-type PPIase family. Tig subfamily.</text>
</comment>
<dbReference type="InterPro" id="IPR036611">
    <property type="entry name" value="Trigger_fac_ribosome-bd_sf"/>
</dbReference>
<evidence type="ECO:0000256" key="9">
    <source>
        <dbReference type="HAMAP-Rule" id="MF_00303"/>
    </source>
</evidence>
<dbReference type="InterPro" id="IPR037041">
    <property type="entry name" value="Trigger_fac_C_sf"/>
</dbReference>
<dbReference type="Gene3D" id="1.10.3120.10">
    <property type="entry name" value="Trigger factor, C-terminal domain"/>
    <property type="match status" value="1"/>
</dbReference>
<keyword evidence="7 9" id="KW-0413">Isomerase</keyword>
<dbReference type="AlphaFoldDB" id="A0A7C6EAI3"/>
<dbReference type="InterPro" id="IPR027304">
    <property type="entry name" value="Trigger_fact/SurA_dom_sf"/>
</dbReference>
<dbReference type="GO" id="GO:0044183">
    <property type="term" value="F:protein folding chaperone"/>
    <property type="evidence" value="ECO:0007669"/>
    <property type="project" value="TreeGrafter"/>
</dbReference>
<dbReference type="NCBIfam" id="TIGR00115">
    <property type="entry name" value="tig"/>
    <property type="match status" value="1"/>
</dbReference>
<dbReference type="SUPFAM" id="SSF109998">
    <property type="entry name" value="Triger factor/SurA peptide-binding domain-like"/>
    <property type="match status" value="1"/>
</dbReference>
<comment type="function">
    <text evidence="9">Involved in protein export. Acts as a chaperone by maintaining the newly synthesized protein in an open conformation. Functions as a peptidyl-prolyl cis-trans isomerase.</text>
</comment>
<dbReference type="Gene3D" id="3.30.70.1050">
    <property type="entry name" value="Trigger factor ribosome-binding domain"/>
    <property type="match status" value="1"/>
</dbReference>
<dbReference type="GO" id="GO:0043022">
    <property type="term" value="F:ribosome binding"/>
    <property type="evidence" value="ECO:0007669"/>
    <property type="project" value="TreeGrafter"/>
</dbReference>
<dbReference type="InterPro" id="IPR001179">
    <property type="entry name" value="PPIase_FKBP_dom"/>
</dbReference>
<feature type="domain" description="Trigger factor C-terminal" evidence="12">
    <location>
        <begin position="260"/>
        <end position="398"/>
    </location>
</feature>
<dbReference type="EMBL" id="DTLI01000085">
    <property type="protein sequence ID" value="HHS51895.1"/>
    <property type="molecule type" value="Genomic_DNA"/>
</dbReference>
<dbReference type="PIRSF" id="PIRSF003095">
    <property type="entry name" value="Trigger_factor"/>
    <property type="match status" value="1"/>
</dbReference>
<dbReference type="Pfam" id="PF05698">
    <property type="entry name" value="Trigger_C"/>
    <property type="match status" value="1"/>
</dbReference>
<evidence type="ECO:0000313" key="13">
    <source>
        <dbReference type="EMBL" id="HHS51895.1"/>
    </source>
</evidence>
<dbReference type="Pfam" id="PF05697">
    <property type="entry name" value="Trigger_N"/>
    <property type="match status" value="1"/>
</dbReference>
<dbReference type="SUPFAM" id="SSF102735">
    <property type="entry name" value="Trigger factor ribosome-binding domain"/>
    <property type="match status" value="1"/>
</dbReference>
<evidence type="ECO:0000259" key="11">
    <source>
        <dbReference type="Pfam" id="PF05697"/>
    </source>
</evidence>
<dbReference type="Pfam" id="PF00254">
    <property type="entry name" value="FKBP_C"/>
    <property type="match status" value="1"/>
</dbReference>
<gene>
    <name evidence="9 13" type="primary">tig</name>
    <name evidence="13" type="ORF">ENW73_03365</name>
</gene>
<comment type="subcellular location">
    <subcellularLocation>
        <location evidence="9">Cytoplasm</location>
    </subcellularLocation>
    <text evidence="9">About half TF is bound to the ribosome near the polypeptide exit tunnel while the other half is free in the cytoplasm.</text>
</comment>
<evidence type="ECO:0000259" key="12">
    <source>
        <dbReference type="Pfam" id="PF05698"/>
    </source>
</evidence>
<keyword evidence="5 9" id="KW-0697">Rotamase</keyword>
<dbReference type="GO" id="GO:0003755">
    <property type="term" value="F:peptidyl-prolyl cis-trans isomerase activity"/>
    <property type="evidence" value="ECO:0007669"/>
    <property type="project" value="UniProtKB-UniRule"/>
</dbReference>
<proteinExistence type="inferred from homology"/>
<feature type="domain" description="PPIase FKBP-type" evidence="10">
    <location>
        <begin position="157"/>
        <end position="231"/>
    </location>
</feature>
<dbReference type="InterPro" id="IPR046357">
    <property type="entry name" value="PPIase_dom_sf"/>
</dbReference>
<dbReference type="GO" id="GO:0005737">
    <property type="term" value="C:cytoplasm"/>
    <property type="evidence" value="ECO:0007669"/>
    <property type="project" value="UniProtKB-SubCell"/>
</dbReference>
<reference evidence="13" key="1">
    <citation type="journal article" date="2020" name="mSystems">
        <title>Genome- and Community-Level Interaction Insights into Carbon Utilization and Element Cycling Functions of Hydrothermarchaeota in Hydrothermal Sediment.</title>
        <authorList>
            <person name="Zhou Z."/>
            <person name="Liu Y."/>
            <person name="Xu W."/>
            <person name="Pan J."/>
            <person name="Luo Z.H."/>
            <person name="Li M."/>
        </authorList>
    </citation>
    <scope>NUCLEOTIDE SEQUENCE [LARGE SCALE GENOMIC DNA]</scope>
    <source>
        <strain evidence="13">SpSt-876</strain>
    </source>
</reference>
<comment type="catalytic activity">
    <reaction evidence="1 9">
        <text>[protein]-peptidylproline (omega=180) = [protein]-peptidylproline (omega=0)</text>
        <dbReference type="Rhea" id="RHEA:16237"/>
        <dbReference type="Rhea" id="RHEA-COMP:10747"/>
        <dbReference type="Rhea" id="RHEA-COMP:10748"/>
        <dbReference type="ChEBI" id="CHEBI:83833"/>
        <dbReference type="ChEBI" id="CHEBI:83834"/>
        <dbReference type="EC" id="5.2.1.8"/>
    </reaction>
</comment>
<keyword evidence="9" id="KW-0963">Cytoplasm</keyword>
<dbReference type="GO" id="GO:0015031">
    <property type="term" value="P:protein transport"/>
    <property type="evidence" value="ECO:0007669"/>
    <property type="project" value="UniProtKB-UniRule"/>
</dbReference>
<keyword evidence="6 9" id="KW-0143">Chaperone</keyword>
<sequence length="404" mass="46843">MEVKVLEPEQWLRELEILVEPERVKKKIAEITQTYARELEIPGFRKGKAPLAVVTKRYGQELEAKALQELFDEIYKETIEAKQLKPLTPAKITDFSLNEEKQLTFKISFEVVPEYELKEYKGIRLKRREPTGFDQEFEQRLQQLLDRCATYTPLNRPAEIGDYVLCDYGAYDDNKLVGKLAQNVLIQVGDEMNLNEFNEGLIGAKPGETKVITVTFPSDHPDESIAGKTLSYKFTIRDIKSKNLPELNDNFAQDLGFKDLDDLRQKLNEEILIDRAKVIEADLLNQIYQYLINEHNFEPPASLVNDAYKSILKDHNLSDSNEIREKVIPIAKNRAKFNIIITRIAQQENLEPTEEEIEAKLKEYAIKLNAKPEELERLKDNSLFLLELIKEKTMDWLLKNAKIE</sequence>
<comment type="caution">
    <text evidence="13">The sequence shown here is derived from an EMBL/GenBank/DDBJ whole genome shotgun (WGS) entry which is preliminary data.</text>
</comment>
<dbReference type="InterPro" id="IPR005215">
    <property type="entry name" value="Trig_fac"/>
</dbReference>
<dbReference type="InterPro" id="IPR008880">
    <property type="entry name" value="Trigger_fac_C"/>
</dbReference>
<dbReference type="GO" id="GO:0051301">
    <property type="term" value="P:cell division"/>
    <property type="evidence" value="ECO:0007669"/>
    <property type="project" value="UniProtKB-KW"/>
</dbReference>
<dbReference type="EC" id="5.2.1.8" evidence="3 9"/>
<dbReference type="PANTHER" id="PTHR30560">
    <property type="entry name" value="TRIGGER FACTOR CHAPERONE AND PEPTIDYL-PROLYL CIS/TRANS ISOMERASE"/>
    <property type="match status" value="1"/>
</dbReference>
<evidence type="ECO:0000256" key="7">
    <source>
        <dbReference type="ARBA" id="ARBA00023235"/>
    </source>
</evidence>
<accession>A0A7C6EAI3</accession>
<dbReference type="HAMAP" id="MF_00303">
    <property type="entry name" value="Trigger_factor_Tig"/>
    <property type="match status" value="1"/>
</dbReference>
<evidence type="ECO:0000259" key="10">
    <source>
        <dbReference type="Pfam" id="PF00254"/>
    </source>
</evidence>
<dbReference type="PANTHER" id="PTHR30560:SF3">
    <property type="entry name" value="TRIGGER FACTOR-LIKE PROTEIN TIG, CHLOROPLASTIC"/>
    <property type="match status" value="1"/>
</dbReference>
<dbReference type="InterPro" id="IPR008881">
    <property type="entry name" value="Trigger_fac_ribosome-bd_bac"/>
</dbReference>
<keyword evidence="9" id="KW-0131">Cell cycle</keyword>
<evidence type="ECO:0000256" key="8">
    <source>
        <dbReference type="ARBA" id="ARBA00029986"/>
    </source>
</evidence>
<evidence type="ECO:0000256" key="1">
    <source>
        <dbReference type="ARBA" id="ARBA00000971"/>
    </source>
</evidence>
<feature type="domain" description="Trigger factor ribosome-binding bacterial" evidence="11">
    <location>
        <begin position="1"/>
        <end position="144"/>
    </location>
</feature>
<evidence type="ECO:0000256" key="5">
    <source>
        <dbReference type="ARBA" id="ARBA00023110"/>
    </source>
</evidence>
<name>A0A7C6EAI3_UNCW3</name>
<dbReference type="GO" id="GO:0043335">
    <property type="term" value="P:protein unfolding"/>
    <property type="evidence" value="ECO:0007669"/>
    <property type="project" value="TreeGrafter"/>
</dbReference>
<organism evidence="13">
    <name type="scientific">candidate division WOR-3 bacterium</name>
    <dbReference type="NCBI Taxonomy" id="2052148"/>
    <lineage>
        <taxon>Bacteria</taxon>
        <taxon>Bacteria division WOR-3</taxon>
    </lineage>
</organism>
<dbReference type="SUPFAM" id="SSF54534">
    <property type="entry name" value="FKBP-like"/>
    <property type="match status" value="1"/>
</dbReference>
<protein>
    <recommendedName>
        <fullName evidence="4 9">Trigger factor</fullName>
        <shortName evidence="9">TF</shortName>
        <ecNumber evidence="3 9">5.2.1.8</ecNumber>
    </recommendedName>
    <alternativeName>
        <fullName evidence="8 9">PPIase</fullName>
    </alternativeName>
</protein>
<dbReference type="Gene3D" id="3.10.50.40">
    <property type="match status" value="1"/>
</dbReference>
<dbReference type="GO" id="GO:0051083">
    <property type="term" value="P:'de novo' cotranslational protein folding"/>
    <property type="evidence" value="ECO:0007669"/>
    <property type="project" value="TreeGrafter"/>
</dbReference>
<evidence type="ECO:0000256" key="2">
    <source>
        <dbReference type="ARBA" id="ARBA00005464"/>
    </source>
</evidence>
<evidence type="ECO:0000256" key="6">
    <source>
        <dbReference type="ARBA" id="ARBA00023186"/>
    </source>
</evidence>
<comment type="domain">
    <text evidence="9">Consists of 3 domains; the N-terminus binds the ribosome, the middle domain has PPIase activity, while the C-terminus has intrinsic chaperone activity on its own.</text>
</comment>
<evidence type="ECO:0000256" key="4">
    <source>
        <dbReference type="ARBA" id="ARBA00016902"/>
    </source>
</evidence>
<evidence type="ECO:0000256" key="3">
    <source>
        <dbReference type="ARBA" id="ARBA00013194"/>
    </source>
</evidence>
<keyword evidence="9" id="KW-0132">Cell division</keyword>